<protein>
    <recommendedName>
        <fullName evidence="3">TIGR02569 family protein</fullName>
    </recommendedName>
</protein>
<accession>A0A3G6J0C5</accession>
<evidence type="ECO:0000313" key="1">
    <source>
        <dbReference type="EMBL" id="AZA09800.1"/>
    </source>
</evidence>
<dbReference type="AlphaFoldDB" id="A0A3G6J0C5"/>
<keyword evidence="2" id="KW-1185">Reference proteome</keyword>
<dbReference type="NCBIfam" id="TIGR02569">
    <property type="entry name" value="TIGR02569_actnb"/>
    <property type="match status" value="1"/>
</dbReference>
<gene>
    <name evidence="1" type="ORF">CPPEL_08485</name>
</gene>
<proteinExistence type="predicted"/>
<dbReference type="OrthoDB" id="4427130at2"/>
<evidence type="ECO:0000313" key="2">
    <source>
        <dbReference type="Proteomes" id="UP000271426"/>
    </source>
</evidence>
<dbReference type="RefSeq" id="WP_123960681.1">
    <property type="nucleotide sequence ID" value="NZ_CP033898.1"/>
</dbReference>
<name>A0A3G6J0C5_9CORY</name>
<evidence type="ECO:0008006" key="3">
    <source>
        <dbReference type="Google" id="ProtNLM"/>
    </source>
</evidence>
<dbReference type="InterPro" id="IPR013402">
    <property type="entry name" value="CHP02569"/>
</dbReference>
<dbReference type="Proteomes" id="UP000271426">
    <property type="component" value="Chromosome"/>
</dbReference>
<organism evidence="1 2">
    <name type="scientific">Corynebacterium pseudopelargi</name>
    <dbReference type="NCBI Taxonomy" id="2080757"/>
    <lineage>
        <taxon>Bacteria</taxon>
        <taxon>Bacillati</taxon>
        <taxon>Actinomycetota</taxon>
        <taxon>Actinomycetes</taxon>
        <taxon>Mycobacteriales</taxon>
        <taxon>Corynebacteriaceae</taxon>
        <taxon>Corynebacterium</taxon>
    </lineage>
</organism>
<sequence>MQAHNTQLPEHIRNAFHASDDQPQRLGACWDYGWKVGSVVFAQAPSPNRAVWSARVREKLEVEQLRISQPIRSTDSRFINAGWRATTFLEGEPAARADEVVAAALRLDSALQHVALSDALRDVDASDPFSVADHAAWSRDPAAAVMALFGKGAGDRGFEATQRRTRRSMAMRMVDQLAPRLVELDVDVQVCHADMLATTVFQGTQVPGVCDIVGVARPYGYSAALAAFDSMVMQASGEAIVHRFAHVEHFAQMVARAAIYRLVLHGIHPEAKSNSSSKLEQACTSLIRGGLPQ</sequence>
<dbReference type="EMBL" id="CP033898">
    <property type="protein sequence ID" value="AZA09800.1"/>
    <property type="molecule type" value="Genomic_DNA"/>
</dbReference>
<dbReference type="KEGG" id="cpso:CPPEL_08485"/>
<reference evidence="1 2" key="1">
    <citation type="submission" date="2018-11" db="EMBL/GenBank/DDBJ databases">
        <authorList>
            <person name="Kleinhagauer T."/>
            <person name="Glaeser S.P."/>
            <person name="Spergser J."/>
            <person name="Ruckert C."/>
            <person name="Kaempfer P."/>
            <person name="Busse H.-J."/>
        </authorList>
    </citation>
    <scope>NUCLEOTIDE SEQUENCE [LARGE SCALE GENOMIC DNA]</scope>
    <source>
        <strain evidence="1 2">812CH</strain>
    </source>
</reference>